<keyword evidence="2" id="KW-1185">Reference proteome</keyword>
<dbReference type="EMBL" id="UYIG01000057">
    <property type="protein sequence ID" value="VDG27812.1"/>
    <property type="molecule type" value="Genomic_DNA"/>
</dbReference>
<proteinExistence type="predicted"/>
<evidence type="ECO:0000313" key="1">
    <source>
        <dbReference type="EMBL" id="VDG27812.1"/>
    </source>
</evidence>
<reference evidence="1 2" key="1">
    <citation type="submission" date="2018-11" db="EMBL/GenBank/DDBJ databases">
        <authorList>
            <person name="Wuyts S."/>
        </authorList>
    </citation>
    <scope>NUCLEOTIDE SEQUENCE [LARGE SCALE GENOMIC DNA]</scope>
    <source>
        <strain evidence="1">Lactobacillus mudanjiangensis AMBF249</strain>
    </source>
</reference>
<dbReference type="OrthoDB" id="2324004at2"/>
<gene>
    <name evidence="1" type="ORF">MUDAN_MDHGFNIF_02635</name>
</gene>
<sequence>MARKIRMARTLRRFGVSLSVYTPSILGSHLVAGEERQTKLKDVDPDRVLTVSEPLVPVKYGVNSFLADGGEMEEYTATWYSMGDYPVKTVIINQRSGLAYRVIKKQDYQDYADTNIYLVKEVSVDDL</sequence>
<protein>
    <submittedName>
        <fullName evidence="1">Uncharacterized protein</fullName>
    </submittedName>
</protein>
<dbReference type="AlphaFoldDB" id="A0A660E4E5"/>
<evidence type="ECO:0000313" key="2">
    <source>
        <dbReference type="Proteomes" id="UP000289996"/>
    </source>
</evidence>
<accession>A0A660E4E5</accession>
<name>A0A660E4E5_9LACO</name>
<dbReference type="Proteomes" id="UP000289996">
    <property type="component" value="Unassembled WGS sequence"/>
</dbReference>
<organism evidence="1 2">
    <name type="scientific">Lactiplantibacillus mudanjiangensis</name>
    <dbReference type="NCBI Taxonomy" id="1296538"/>
    <lineage>
        <taxon>Bacteria</taxon>
        <taxon>Bacillati</taxon>
        <taxon>Bacillota</taxon>
        <taxon>Bacilli</taxon>
        <taxon>Lactobacillales</taxon>
        <taxon>Lactobacillaceae</taxon>
        <taxon>Lactiplantibacillus</taxon>
    </lineage>
</organism>
<dbReference type="RefSeq" id="WP_130851526.1">
    <property type="nucleotide sequence ID" value="NZ_UYIG01000057.1"/>
</dbReference>